<dbReference type="Proteomes" id="UP000499080">
    <property type="component" value="Unassembled WGS sequence"/>
</dbReference>
<name>A0A4Y2AST8_ARAVE</name>
<keyword evidence="2" id="KW-1185">Reference proteome</keyword>
<dbReference type="AlphaFoldDB" id="A0A4Y2AST8"/>
<organism evidence="1 2">
    <name type="scientific">Araneus ventricosus</name>
    <name type="common">Orbweaver spider</name>
    <name type="synonym">Epeira ventricosa</name>
    <dbReference type="NCBI Taxonomy" id="182803"/>
    <lineage>
        <taxon>Eukaryota</taxon>
        <taxon>Metazoa</taxon>
        <taxon>Ecdysozoa</taxon>
        <taxon>Arthropoda</taxon>
        <taxon>Chelicerata</taxon>
        <taxon>Arachnida</taxon>
        <taxon>Araneae</taxon>
        <taxon>Araneomorphae</taxon>
        <taxon>Entelegynae</taxon>
        <taxon>Araneoidea</taxon>
        <taxon>Araneidae</taxon>
        <taxon>Araneus</taxon>
    </lineage>
</organism>
<sequence length="114" mass="12840">MSICNQKNYFMLRRRFTDSHQCSKFEDNSDQSQYEETILPSRTKIDLQSSSRMGKCGLSSINISENAFLGMIKSLPEQFCLGHSVGTTLGKNILAESWNFVIDDSNYGLDLLSG</sequence>
<evidence type="ECO:0000313" key="2">
    <source>
        <dbReference type="Proteomes" id="UP000499080"/>
    </source>
</evidence>
<proteinExistence type="predicted"/>
<reference evidence="1 2" key="1">
    <citation type="journal article" date="2019" name="Sci. Rep.">
        <title>Orb-weaving spider Araneus ventricosus genome elucidates the spidroin gene catalogue.</title>
        <authorList>
            <person name="Kono N."/>
            <person name="Nakamura H."/>
            <person name="Ohtoshi R."/>
            <person name="Moran D.A.P."/>
            <person name="Shinohara A."/>
            <person name="Yoshida Y."/>
            <person name="Fujiwara M."/>
            <person name="Mori M."/>
            <person name="Tomita M."/>
            <person name="Arakawa K."/>
        </authorList>
    </citation>
    <scope>NUCLEOTIDE SEQUENCE [LARGE SCALE GENOMIC DNA]</scope>
</reference>
<protein>
    <submittedName>
        <fullName evidence="1">Uncharacterized protein</fullName>
    </submittedName>
</protein>
<accession>A0A4Y2AST8</accession>
<gene>
    <name evidence="1" type="ORF">AVEN_263644_1</name>
</gene>
<evidence type="ECO:0000313" key="1">
    <source>
        <dbReference type="EMBL" id="GBL82547.1"/>
    </source>
</evidence>
<comment type="caution">
    <text evidence="1">The sequence shown here is derived from an EMBL/GenBank/DDBJ whole genome shotgun (WGS) entry which is preliminary data.</text>
</comment>
<dbReference type="EMBL" id="BGPR01000029">
    <property type="protein sequence ID" value="GBL82547.1"/>
    <property type="molecule type" value="Genomic_DNA"/>
</dbReference>